<evidence type="ECO:0000256" key="4">
    <source>
        <dbReference type="ARBA" id="ARBA00022989"/>
    </source>
</evidence>
<keyword evidence="3 6" id="KW-0812">Transmembrane</keyword>
<dbReference type="EMBL" id="FORH01000013">
    <property type="protein sequence ID" value="SFK27401.1"/>
    <property type="molecule type" value="Genomic_DNA"/>
</dbReference>
<dbReference type="RefSeq" id="WP_245781280.1">
    <property type="nucleotide sequence ID" value="NZ_FORH01000013.1"/>
</dbReference>
<reference evidence="9" key="1">
    <citation type="submission" date="2016-10" db="EMBL/GenBank/DDBJ databases">
        <authorList>
            <person name="Varghese N."/>
            <person name="Submissions S."/>
        </authorList>
    </citation>
    <scope>NUCLEOTIDE SEQUENCE [LARGE SCALE GENOMIC DNA]</scope>
    <source>
        <strain evidence="9">DSM 26471</strain>
    </source>
</reference>
<dbReference type="AlphaFoldDB" id="A0A1I3Y803"/>
<keyword evidence="4 6" id="KW-1133">Transmembrane helix</keyword>
<proteinExistence type="inferred from homology"/>
<gene>
    <name evidence="8" type="ORF">SAMN04487991_4273</name>
</gene>
<feature type="transmembrane region" description="Helical" evidence="6">
    <location>
        <begin position="252"/>
        <end position="269"/>
    </location>
</feature>
<evidence type="ECO:0000256" key="6">
    <source>
        <dbReference type="SAM" id="Phobius"/>
    </source>
</evidence>
<evidence type="ECO:0000313" key="9">
    <source>
        <dbReference type="Proteomes" id="UP000199630"/>
    </source>
</evidence>
<comment type="similarity">
    <text evidence="2">Belongs to the drug/metabolite transporter (DMT) superfamily. 10 TMS drug/metabolite exporter (DME) (TC 2.A.7.3) family.</text>
</comment>
<evidence type="ECO:0000313" key="8">
    <source>
        <dbReference type="EMBL" id="SFK27401.1"/>
    </source>
</evidence>
<dbReference type="Proteomes" id="UP000199630">
    <property type="component" value="Unassembled WGS sequence"/>
</dbReference>
<keyword evidence="9" id="KW-1185">Reference proteome</keyword>
<feature type="domain" description="EamA" evidence="7">
    <location>
        <begin position="162"/>
        <end position="284"/>
    </location>
</feature>
<name>A0A1I3Y803_9RHOB</name>
<evidence type="ECO:0000256" key="3">
    <source>
        <dbReference type="ARBA" id="ARBA00022692"/>
    </source>
</evidence>
<accession>A0A1I3Y803</accession>
<dbReference type="Gene3D" id="1.10.3730.20">
    <property type="match status" value="1"/>
</dbReference>
<feature type="domain" description="EamA" evidence="7">
    <location>
        <begin position="17"/>
        <end position="151"/>
    </location>
</feature>
<feature type="transmembrane region" description="Helical" evidence="6">
    <location>
        <begin position="219"/>
        <end position="240"/>
    </location>
</feature>
<dbReference type="Pfam" id="PF00892">
    <property type="entry name" value="EamA"/>
    <property type="match status" value="2"/>
</dbReference>
<dbReference type="STRING" id="588602.SAMN04487991_4273"/>
<feature type="transmembrane region" description="Helical" evidence="6">
    <location>
        <begin position="80"/>
        <end position="100"/>
    </location>
</feature>
<organism evidence="8 9">
    <name type="scientific">Celeribacter neptunius</name>
    <dbReference type="NCBI Taxonomy" id="588602"/>
    <lineage>
        <taxon>Bacteria</taxon>
        <taxon>Pseudomonadati</taxon>
        <taxon>Pseudomonadota</taxon>
        <taxon>Alphaproteobacteria</taxon>
        <taxon>Rhodobacterales</taxon>
        <taxon>Roseobacteraceae</taxon>
        <taxon>Celeribacter</taxon>
    </lineage>
</organism>
<feature type="transmembrane region" description="Helical" evidence="6">
    <location>
        <begin position="190"/>
        <end position="213"/>
    </location>
</feature>
<evidence type="ECO:0000256" key="1">
    <source>
        <dbReference type="ARBA" id="ARBA00004141"/>
    </source>
</evidence>
<comment type="subcellular location">
    <subcellularLocation>
        <location evidence="1">Membrane</location>
        <topology evidence="1">Multi-pass membrane protein</topology>
    </subcellularLocation>
</comment>
<evidence type="ECO:0000256" key="5">
    <source>
        <dbReference type="ARBA" id="ARBA00023136"/>
    </source>
</evidence>
<dbReference type="InterPro" id="IPR037185">
    <property type="entry name" value="EmrE-like"/>
</dbReference>
<feature type="transmembrane region" description="Helical" evidence="6">
    <location>
        <begin position="158"/>
        <end position="178"/>
    </location>
</feature>
<evidence type="ECO:0000256" key="2">
    <source>
        <dbReference type="ARBA" id="ARBA00009853"/>
    </source>
</evidence>
<protein>
    <submittedName>
        <fullName evidence="8">S-adenosylmethionine uptake transporter</fullName>
    </submittedName>
</protein>
<dbReference type="GO" id="GO:0016020">
    <property type="term" value="C:membrane"/>
    <property type="evidence" value="ECO:0007669"/>
    <property type="project" value="UniProtKB-SubCell"/>
</dbReference>
<dbReference type="PANTHER" id="PTHR22911:SF6">
    <property type="entry name" value="SOLUTE CARRIER FAMILY 35 MEMBER G1"/>
    <property type="match status" value="1"/>
</dbReference>
<dbReference type="InterPro" id="IPR000620">
    <property type="entry name" value="EamA_dom"/>
</dbReference>
<feature type="transmembrane region" description="Helical" evidence="6">
    <location>
        <begin position="134"/>
        <end position="152"/>
    </location>
</feature>
<evidence type="ECO:0000259" key="7">
    <source>
        <dbReference type="Pfam" id="PF00892"/>
    </source>
</evidence>
<feature type="transmembrane region" description="Helical" evidence="6">
    <location>
        <begin position="51"/>
        <end position="68"/>
    </location>
</feature>
<dbReference type="PANTHER" id="PTHR22911">
    <property type="entry name" value="ACYL-MALONYL CONDENSING ENZYME-RELATED"/>
    <property type="match status" value="1"/>
</dbReference>
<sequence>MKFSPMNFFHGLPENTRGAMLMALSMAAFTTNDSFMKGVLAEVPLFQALFLRASLNLVMLFAVLAPLIGPVRFDLSRRDWGFVTVRSLAEVGAAMCFLSAVSHMPLANATAIMQTMPLSITVAGWLLFRDPLGWRRLVAIGVGFCGVLLIVQPGTEGFSAYALLAVLAMLCVTCRDIIVRKMHESVPNATVTFGAILAVWLATGLLSMGQGWAPVPVKAWAQLLGSASFLIVGYVTSVAVMRVGEMSFVSPFRYTALVWALLIGLLAFGEWPNTLALVGAVVIAGTGIYTVLREARLRRRG</sequence>
<feature type="transmembrane region" description="Helical" evidence="6">
    <location>
        <begin position="275"/>
        <end position="292"/>
    </location>
</feature>
<feature type="transmembrane region" description="Helical" evidence="6">
    <location>
        <begin position="106"/>
        <end position="127"/>
    </location>
</feature>
<dbReference type="SUPFAM" id="SSF103481">
    <property type="entry name" value="Multidrug resistance efflux transporter EmrE"/>
    <property type="match status" value="2"/>
</dbReference>
<keyword evidence="5 6" id="KW-0472">Membrane</keyword>